<reference evidence="2" key="1">
    <citation type="submission" date="2023-08" db="EMBL/GenBank/DDBJ databases">
        <authorList>
            <person name="Audoor S."/>
            <person name="Bilcke G."/>
        </authorList>
    </citation>
    <scope>NUCLEOTIDE SEQUENCE</scope>
</reference>
<comment type="caution">
    <text evidence="2">The sequence shown here is derived from an EMBL/GenBank/DDBJ whole genome shotgun (WGS) entry which is preliminary data.</text>
</comment>
<dbReference type="Pfam" id="PF00227">
    <property type="entry name" value="Proteasome"/>
    <property type="match status" value="1"/>
</dbReference>
<evidence type="ECO:0008006" key="4">
    <source>
        <dbReference type="Google" id="ProtNLM"/>
    </source>
</evidence>
<dbReference type="InterPro" id="IPR001353">
    <property type="entry name" value="Proteasome_sua/b"/>
</dbReference>
<evidence type="ECO:0000313" key="2">
    <source>
        <dbReference type="EMBL" id="CAJ1923167.1"/>
    </source>
</evidence>
<keyword evidence="1" id="KW-0732">Signal</keyword>
<name>A0AAD2CLP6_9STRA</name>
<dbReference type="SUPFAM" id="SSF56235">
    <property type="entry name" value="N-terminal nucleophile aminohydrolases (Ntn hydrolases)"/>
    <property type="match status" value="1"/>
</dbReference>
<feature type="chain" id="PRO_5042076546" description="Proteasome subunit beta" evidence="1">
    <location>
        <begin position="33"/>
        <end position="338"/>
    </location>
</feature>
<dbReference type="Proteomes" id="UP001295423">
    <property type="component" value="Unassembled WGS sequence"/>
</dbReference>
<organism evidence="2 3">
    <name type="scientific">Cylindrotheca closterium</name>
    <dbReference type="NCBI Taxonomy" id="2856"/>
    <lineage>
        <taxon>Eukaryota</taxon>
        <taxon>Sar</taxon>
        <taxon>Stramenopiles</taxon>
        <taxon>Ochrophyta</taxon>
        <taxon>Bacillariophyta</taxon>
        <taxon>Bacillariophyceae</taxon>
        <taxon>Bacillariophycidae</taxon>
        <taxon>Bacillariales</taxon>
        <taxon>Bacillariaceae</taxon>
        <taxon>Cylindrotheca</taxon>
    </lineage>
</organism>
<dbReference type="InterPro" id="IPR029055">
    <property type="entry name" value="Ntn_hydrolases_N"/>
</dbReference>
<dbReference type="GO" id="GO:0005839">
    <property type="term" value="C:proteasome core complex"/>
    <property type="evidence" value="ECO:0007669"/>
    <property type="project" value="InterPro"/>
</dbReference>
<evidence type="ECO:0000256" key="1">
    <source>
        <dbReference type="SAM" id="SignalP"/>
    </source>
</evidence>
<dbReference type="EMBL" id="CAKOGP040000002">
    <property type="protein sequence ID" value="CAJ1923167.1"/>
    <property type="molecule type" value="Genomic_DNA"/>
</dbReference>
<keyword evidence="3" id="KW-1185">Reference proteome</keyword>
<evidence type="ECO:0000313" key="3">
    <source>
        <dbReference type="Proteomes" id="UP001295423"/>
    </source>
</evidence>
<dbReference type="AlphaFoldDB" id="A0AAD2CLP6"/>
<proteinExistence type="predicted"/>
<dbReference type="Gene3D" id="3.60.20.10">
    <property type="entry name" value="Glutamine Phosphoribosylpyrophosphate, subunit 1, domain 1"/>
    <property type="match status" value="1"/>
</dbReference>
<accession>A0AAD2CLP6</accession>
<feature type="signal peptide" evidence="1">
    <location>
        <begin position="1"/>
        <end position="32"/>
    </location>
</feature>
<dbReference type="GO" id="GO:0051603">
    <property type="term" value="P:proteolysis involved in protein catabolic process"/>
    <property type="evidence" value="ECO:0007669"/>
    <property type="project" value="InterPro"/>
</dbReference>
<sequence length="338" mass="36709">MKSIRRTTTTLNYAIFCITILLLASQSQVAKASSAAGTETLVGIVGKDFVLVGADSSASQSIALTASNLDKIAPLSEQFYNYDQQSEPTPQLVKKERQKQLQQPCIVAAAAGDAAGSDRLLGMLKAQATLEEYENGLGCDVDYIAASGDSSFSSSSPGLDVDAMANLARIQIAQSLRSRTPFSVCLLIAGMSSRKKNSGFVAQRIQHQVRNAWNAKEETPVVIDDTGEEESFVLVETVETEPKEEEKSPTLSSSSLEPKLYWLDEYGSSQCIQYGAHGHGANFLLSILDQGFAEDMTLDEAMELMKSCFQQLRTRYVINSPQPPCIKCVDANGIRLIR</sequence>
<gene>
    <name evidence="2" type="ORF">CYCCA115_LOCUS1014</name>
</gene>
<protein>
    <recommendedName>
        <fullName evidence="4">Proteasome subunit beta</fullName>
    </recommendedName>
</protein>